<dbReference type="InterPro" id="IPR011124">
    <property type="entry name" value="Znf_CW"/>
</dbReference>
<feature type="domain" description="CW-type" evidence="8">
    <location>
        <begin position="554"/>
        <end position="609"/>
    </location>
</feature>
<keyword evidence="1" id="KW-0479">Metal-binding</keyword>
<dbReference type="Pfam" id="PF07496">
    <property type="entry name" value="zf-CW"/>
    <property type="match status" value="3"/>
</dbReference>
<evidence type="ECO:0000256" key="6">
    <source>
        <dbReference type="SAM" id="MobiDB-lite"/>
    </source>
</evidence>
<dbReference type="SMART" id="SM00249">
    <property type="entry name" value="PHD"/>
    <property type="match status" value="3"/>
</dbReference>
<dbReference type="PANTHER" id="PTHR46245:SF2">
    <property type="entry name" value="B3 DOMAIN-CONTAINING TRANSCRIPTION REPRESSOR VAL2"/>
    <property type="match status" value="1"/>
</dbReference>
<dbReference type="Gene3D" id="3.30.40.10">
    <property type="entry name" value="Zinc/RING finger domain, C3HC4 (zinc finger)"/>
    <property type="match status" value="2"/>
</dbReference>
<feature type="region of interest" description="Disordered" evidence="6">
    <location>
        <begin position="181"/>
        <end position="203"/>
    </location>
</feature>
<feature type="compositionally biased region" description="Polar residues" evidence="6">
    <location>
        <begin position="633"/>
        <end position="655"/>
    </location>
</feature>
<evidence type="ECO:0000256" key="3">
    <source>
        <dbReference type="ARBA" id="ARBA00022771"/>
    </source>
</evidence>
<feature type="domain" description="CW-type" evidence="8">
    <location>
        <begin position="698"/>
        <end position="751"/>
    </location>
</feature>
<evidence type="ECO:0000256" key="2">
    <source>
        <dbReference type="ARBA" id="ARBA00022737"/>
    </source>
</evidence>
<dbReference type="SUPFAM" id="SSF57903">
    <property type="entry name" value="FYVE/PHD zinc finger"/>
    <property type="match status" value="2"/>
</dbReference>
<reference evidence="9" key="2">
    <citation type="submission" date="2011-02" db="EMBL/GenBank/DDBJ databases">
        <authorList>
            <person name="MacLean D."/>
        </authorList>
    </citation>
    <scope>NUCLEOTIDE SEQUENCE</scope>
</reference>
<dbReference type="GO" id="GO:0006338">
    <property type="term" value="P:chromatin remodeling"/>
    <property type="evidence" value="ECO:0007669"/>
    <property type="project" value="UniProtKB-ARBA"/>
</dbReference>
<feature type="compositionally biased region" description="Polar residues" evidence="6">
    <location>
        <begin position="663"/>
        <end position="675"/>
    </location>
</feature>
<accession>F0X224</accession>
<evidence type="ECO:0000256" key="5">
    <source>
        <dbReference type="PROSITE-ProRule" id="PRU00146"/>
    </source>
</evidence>
<dbReference type="PROSITE" id="PS51050">
    <property type="entry name" value="ZF_CW"/>
    <property type="match status" value="3"/>
</dbReference>
<dbReference type="PANTHER" id="PTHR46245">
    <property type="entry name" value="B3 DOMAIN-CONTAINING PROTEIN OS07G0563300"/>
    <property type="match status" value="1"/>
</dbReference>
<proteinExistence type="predicted"/>
<dbReference type="Gene3D" id="3.30.40.100">
    <property type="match status" value="3"/>
</dbReference>
<dbReference type="AlphaFoldDB" id="F0X224"/>
<evidence type="ECO:0000256" key="4">
    <source>
        <dbReference type="ARBA" id="ARBA00022833"/>
    </source>
</evidence>
<evidence type="ECO:0000259" key="8">
    <source>
        <dbReference type="PROSITE" id="PS51050"/>
    </source>
</evidence>
<keyword evidence="4" id="KW-0862">Zinc</keyword>
<keyword evidence="2" id="KW-0677">Repeat</keyword>
<dbReference type="Pfam" id="PF23004">
    <property type="entry name" value="PHDvar_NSD"/>
    <property type="match status" value="1"/>
</dbReference>
<dbReference type="InterPro" id="IPR055198">
    <property type="entry name" value="NSD_PHD"/>
</dbReference>
<reference evidence="9" key="1">
    <citation type="journal article" date="2011" name="PLoS Biol.">
        <title>Gene gain and loss during evolution of obligate parasitism in the white rust pathogen of Arabidopsis thaliana.</title>
        <authorList>
            <person name="Kemen E."/>
            <person name="Gardiner A."/>
            <person name="Schultz-Larsen T."/>
            <person name="Kemen A.C."/>
            <person name="Balmuth A.L."/>
            <person name="Robert-Seilaniantz A."/>
            <person name="Bailey K."/>
            <person name="Holub E."/>
            <person name="Studholme D.J."/>
            <person name="Maclean D."/>
            <person name="Jones J.D."/>
        </authorList>
    </citation>
    <scope>NUCLEOTIDE SEQUENCE</scope>
</reference>
<dbReference type="InterPro" id="IPR019786">
    <property type="entry name" value="Zinc_finger_PHD-type_CS"/>
</dbReference>
<dbReference type="EMBL" id="FR824723">
    <property type="protein sequence ID" value="CCA27889.1"/>
    <property type="molecule type" value="Genomic_DNA"/>
</dbReference>
<evidence type="ECO:0000313" key="9">
    <source>
        <dbReference type="EMBL" id="CCA27889.1"/>
    </source>
</evidence>
<dbReference type="InterPro" id="IPR013083">
    <property type="entry name" value="Znf_RING/FYVE/PHD"/>
</dbReference>
<feature type="compositionally biased region" description="Basic residues" evidence="6">
    <location>
        <begin position="618"/>
        <end position="627"/>
    </location>
</feature>
<dbReference type="CDD" id="cd15565">
    <property type="entry name" value="PHD2_NSD"/>
    <property type="match status" value="1"/>
</dbReference>
<dbReference type="InterPro" id="IPR001965">
    <property type="entry name" value="Znf_PHD"/>
</dbReference>
<dbReference type="CDD" id="cd15566">
    <property type="entry name" value="PHD3_NSD"/>
    <property type="match status" value="1"/>
</dbReference>
<feature type="region of interest" description="Disordered" evidence="6">
    <location>
        <begin position="615"/>
        <end position="675"/>
    </location>
</feature>
<dbReference type="HOGENOM" id="CLU_008666_0_0_1"/>
<keyword evidence="3 5" id="KW-0863">Zinc-finger</keyword>
<dbReference type="InterPro" id="IPR011011">
    <property type="entry name" value="Znf_FYVE_PHD"/>
</dbReference>
<feature type="compositionally biased region" description="Acidic residues" evidence="6">
    <location>
        <begin position="194"/>
        <end position="203"/>
    </location>
</feature>
<evidence type="ECO:0000259" key="7">
    <source>
        <dbReference type="PROSITE" id="PS50016"/>
    </source>
</evidence>
<dbReference type="GO" id="GO:0008270">
    <property type="term" value="F:zinc ion binding"/>
    <property type="evidence" value="ECO:0007669"/>
    <property type="project" value="UniProtKB-KW"/>
</dbReference>
<evidence type="ECO:0000256" key="1">
    <source>
        <dbReference type="ARBA" id="ARBA00022723"/>
    </source>
</evidence>
<feature type="domain" description="CW-type" evidence="8">
    <location>
        <begin position="418"/>
        <end position="471"/>
    </location>
</feature>
<sequence>MDHICLRCEKSDGDLWLCTGLCVSAYHLHCLQIDANANLDPTTWKCPSCQNHLHICFYCHQTGSSFYHENAVQQEPSQTHTPPLHDNISYVSKCRALSCGKFYHLECITKLALARIAGTHFICPLHTCASCEQSGAKKESVRCARCPVAYHTSCLPRKNVQLLTGNCILCPKHEKKEKEAICDGEESESKQITDTEEESEVINENETELRQYVQSLKRDKKKKKKKKRKRKCVEDAVRNMEMDSVFDDTHSIESALPNTFDKVTVETSNATLSDAFYQVNCIESTQIECEDRLQSSSSVIPISTEIESNTEATQVKQETIQDDNHHRRFNATLAESEEKERSKHHFDIILYPPKAFDFHKNDAQPPNVISRDDTIARVGNEIDNIEALEDETLLENDAFEHRKETLKKAKRLKRDVNQDEEAKWVQCDACEKWRIVPKEFDLDTMPEQWFCHMNTWNTQAATCEIPEEASTILSEKGKAARAAAVSRRKRKAKQVKAKKSSDSHCLIDRKQRSESVLTVKVPSSEDAFSLASGSLGSNGTPNTGKKRKLKVKEKHKEVKWVQCENPKCGKWRIVPSHINISVLPVTWYCHLNTWAPELARCDVTNPPEVENIFATKPQARRSSKKSKGHSDICVSNGSGKSSLANQTTASNAKSLKQSRHWKSTTPMSCASNTGMDTGTHTDWNTANGIPIAKGIGIKKTVLEWAQCEKCNKWRKLPQHIKSSTLPDKWFCSMNHWDVARASCRVPEEVDNEPLEHKTMVHLEGSTRVLKPQEENGCVEVLPSVNMTGTFANTSHAKGTFRAKRGKLSYTELLFASTGHLRKTYTEESSTSSFEHEGIVYYRDDQYSESSLYATSGKSALRDEKLPEEMEEMANIEKIASDIMGIMSVREAKSIREIVCEMMKVEGISPKSAHVSEMLSLLPGIAHALNYLMDTKQVERVEVSATMKTVDAIESEGDTSTKLSIGALPIGLESFPRNTGFVQYYRRAPLRPLQARKLWKVCATTMLIT</sequence>
<protein>
    <submittedName>
        <fullName evidence="9">Uncharacterized protein AlNc14C795G12523</fullName>
    </submittedName>
</protein>
<dbReference type="InterPro" id="IPR055197">
    <property type="entry name" value="PHDvar_NSD"/>
</dbReference>
<dbReference type="Pfam" id="PF22908">
    <property type="entry name" value="PHD_NSD"/>
    <property type="match status" value="1"/>
</dbReference>
<organism evidence="9">
    <name type="scientific">Albugo laibachii Nc14</name>
    <dbReference type="NCBI Taxonomy" id="890382"/>
    <lineage>
        <taxon>Eukaryota</taxon>
        <taxon>Sar</taxon>
        <taxon>Stramenopiles</taxon>
        <taxon>Oomycota</taxon>
        <taxon>Peronosporomycetes</taxon>
        <taxon>Albuginales</taxon>
        <taxon>Albuginaceae</taxon>
        <taxon>Albugo</taxon>
    </lineage>
</organism>
<dbReference type="InterPro" id="IPR019787">
    <property type="entry name" value="Znf_PHD-finger"/>
</dbReference>
<feature type="compositionally biased region" description="Basic and acidic residues" evidence="6">
    <location>
        <begin position="181"/>
        <end position="193"/>
    </location>
</feature>
<feature type="domain" description="PHD-type" evidence="7">
    <location>
        <begin position="2"/>
        <end position="52"/>
    </location>
</feature>
<dbReference type="PROSITE" id="PS01359">
    <property type="entry name" value="ZF_PHD_1"/>
    <property type="match status" value="1"/>
</dbReference>
<gene>
    <name evidence="9" type="primary">AlNc14C795G12523</name>
    <name evidence="9" type="ORF">ALNC14_140330</name>
</gene>
<name>F0X224_9STRA</name>
<dbReference type="PROSITE" id="PS50016">
    <property type="entry name" value="ZF_PHD_2"/>
    <property type="match status" value="1"/>
</dbReference>